<feature type="region of interest" description="Disordered" evidence="1">
    <location>
        <begin position="1372"/>
        <end position="1422"/>
    </location>
</feature>
<dbReference type="EMBL" id="AP022871">
    <property type="protein sequence ID" value="BCB88663.1"/>
    <property type="molecule type" value="Genomic_DNA"/>
</dbReference>
<evidence type="ECO:0000259" key="3">
    <source>
        <dbReference type="Pfam" id="PF25275"/>
    </source>
</evidence>
<dbReference type="RefSeq" id="WP_173160206.1">
    <property type="nucleotide sequence ID" value="NZ_AP022871.1"/>
</dbReference>
<keyword evidence="2" id="KW-0732">Signal</keyword>
<dbReference type="KEGG" id="psuu:Psuf_059760"/>
<dbReference type="SUPFAM" id="SSF53955">
    <property type="entry name" value="Lysozyme-like"/>
    <property type="match status" value="1"/>
</dbReference>
<dbReference type="InterPro" id="IPR033803">
    <property type="entry name" value="CBD-like_Golvesin-Xly"/>
</dbReference>
<feature type="compositionally biased region" description="Pro residues" evidence="1">
    <location>
        <begin position="35"/>
        <end position="46"/>
    </location>
</feature>
<evidence type="ECO:0000313" key="5">
    <source>
        <dbReference type="Proteomes" id="UP000503011"/>
    </source>
</evidence>
<dbReference type="Pfam" id="PF25275">
    <property type="entry name" value="Golvesin_C"/>
    <property type="match status" value="1"/>
</dbReference>
<reference evidence="4 5" key="2">
    <citation type="submission" date="2020-03" db="EMBL/GenBank/DDBJ databases">
        <authorList>
            <person name="Ichikawa N."/>
            <person name="Kimura A."/>
            <person name="Kitahashi Y."/>
            <person name="Uohara A."/>
        </authorList>
    </citation>
    <scope>NUCLEOTIDE SEQUENCE [LARGE SCALE GENOMIC DNA]</scope>
    <source>
        <strain evidence="4 5">NBRC 105367</strain>
    </source>
</reference>
<reference evidence="4 5" key="1">
    <citation type="submission" date="2020-03" db="EMBL/GenBank/DDBJ databases">
        <title>Whole genome shotgun sequence of Phytohabitans suffuscus NBRC 105367.</title>
        <authorList>
            <person name="Komaki H."/>
            <person name="Tamura T."/>
        </authorList>
    </citation>
    <scope>NUCLEOTIDE SEQUENCE [LARGE SCALE GENOMIC DNA]</scope>
    <source>
        <strain evidence="4 5">NBRC 105367</strain>
    </source>
</reference>
<evidence type="ECO:0000256" key="2">
    <source>
        <dbReference type="SAM" id="SignalP"/>
    </source>
</evidence>
<evidence type="ECO:0000313" key="4">
    <source>
        <dbReference type="EMBL" id="BCB88663.1"/>
    </source>
</evidence>
<sequence>MPAGEWAQRSGLPAVALAATLVLLPAPGLAAPPPVVPPTVPAPGGPPTVSRSPDSVPADQRATVLGEGWSRSPDRAWVTSGDADGFHILVADAAKGYRWRTLATLAEPGLETDRWIGNACVTGSGRRVVVVYAPRTFTNRADLYDRGGFTAVVDVVTGAVTKLPVLTSLAYFNPACGTGEEAVLSQFNEGAERTRLLGLNTATAAITARIVVPGQLTAAVPTRHGIVAADRGMLVRVAADGSRRRLAPASGVPFKLAADAGGGVVYMDREGADRVVVRRTTVPAAPTGRGARDAVPQVISTGGLTELDVTSGRGGQVAVTGVRQSPVAGPRPAGVAVVPVPVGTRMSTHGQLAVTSVQEVAEPVEITAVATATGRAVSFGTTPDAGAYGGQGPNAGRQLSPAIAVAPGGSSIQADPDNPADFAERYCSVPRNDPRNQAMQPKPRQVEWAVDQAVRGVLTVSRPANWKNLGMPAYTPQGLFPPLALNGGGFMPAQVMLGVAAQESNLWQAARFAVPGVTANPLIGNYFGLEIYNSDPADDWTINWADADCGYGVTQVTDGMRLAGRTKPGETALPYDSQRAVALDFAANVAAGTRILQQKWNETRAAGLRINNGDAAKIENWFFAVWAYNSGYHPQSQAGAHNGAWGVGWANNPVNPRYPANRKAFLDTTYEDAAHPQYWPYPEKVMGWAGHPVEVLESPNNLVAGFRPAWWNGDAVTGPLNRTNVKPPVTQFCDASNDCVPGASYLPTDPDVIGEPAGPCAHRNAAGQFDLKCWYHQPSTWKSDCNFSCGNELLRFDPGYAYQEDGTAYPPRCTLDGLPGNALIIDDVVDGTPSIRPNCGRPWSNAGTFTLTFRPDATGQYPGKIDTHQIGGGFGGHFWFTHTRTAADNGTKLEVQAKWRLGQTRNGPMKILVALPDHGAHTRLARYVVQTANGPRERVVRQPGEGNRWVSIGTFMFNGVPEVTVSSITPDGDGSEDIAIDAMAFVPVAGTFREESVEAVAVFDEDQDLDTAAPASWLAGPLANRQSLHDWGHSKTGDILALPACPAAGDCIPTTVRAFAQRWRTQIVTAGTDPVNHPDGQSIARWIGFAQPYTDRPTGTQRPAHFSNDDHFKIRTKATVSFVFDGSGHIVPGSEFGVFEHRTGNTHLPDFVMDMFTTIQTAYGIPKPDLDYRIKDLNAHDGAWTSVDPLASGKLPGRAYAYAGKAPVPVDSAGVPSETNAVCVTSLFVAGGSIGYRPMLGEDGPSEAMTGYVDDLSADPDVPDAVRDLANGVREMFFSNGYFAGVNASLFTQAAPIWQELHFRACADGTIRENNRPILRASWMPDQYLYHNGQAMSLTGGNSGSSAPVWRGDFRNFSALPDPNQTFPLWPNPWGPCDSATDRSGNPWDMSPLPWPDDPGVNPDDASFCLDRSIPRDPSHSS</sequence>
<keyword evidence="5" id="KW-1185">Reference proteome</keyword>
<feature type="signal peptide" evidence="2">
    <location>
        <begin position="1"/>
        <end position="30"/>
    </location>
</feature>
<feature type="compositionally biased region" description="Basic and acidic residues" evidence="1">
    <location>
        <begin position="1413"/>
        <end position="1422"/>
    </location>
</feature>
<feature type="chain" id="PRO_5026156185" description="Golvesin/Xly CBD-like domain-containing protein" evidence="2">
    <location>
        <begin position="31"/>
        <end position="1422"/>
    </location>
</feature>
<gene>
    <name evidence="4" type="ORF">Psuf_059760</name>
</gene>
<feature type="domain" description="Golvesin/Xly CBD-like" evidence="3">
    <location>
        <begin position="890"/>
        <end position="983"/>
    </location>
</feature>
<evidence type="ECO:0000256" key="1">
    <source>
        <dbReference type="SAM" id="MobiDB-lite"/>
    </source>
</evidence>
<organism evidence="4 5">
    <name type="scientific">Phytohabitans suffuscus</name>
    <dbReference type="NCBI Taxonomy" id="624315"/>
    <lineage>
        <taxon>Bacteria</taxon>
        <taxon>Bacillati</taxon>
        <taxon>Actinomycetota</taxon>
        <taxon>Actinomycetes</taxon>
        <taxon>Micromonosporales</taxon>
        <taxon>Micromonosporaceae</taxon>
    </lineage>
</organism>
<protein>
    <recommendedName>
        <fullName evidence="3">Golvesin/Xly CBD-like domain-containing protein</fullName>
    </recommendedName>
</protein>
<proteinExistence type="predicted"/>
<dbReference type="Proteomes" id="UP000503011">
    <property type="component" value="Chromosome"/>
</dbReference>
<dbReference type="InterPro" id="IPR023346">
    <property type="entry name" value="Lysozyme-like_dom_sf"/>
</dbReference>
<accession>A0A6F8YRP8</accession>
<name>A0A6F8YRP8_9ACTN</name>
<feature type="region of interest" description="Disordered" evidence="1">
    <location>
        <begin position="35"/>
        <end position="57"/>
    </location>
</feature>